<dbReference type="KEGG" id="cari:FNU76_05730"/>
<accession>A0A516SCM1</accession>
<proteinExistence type="predicted"/>
<sequence length="98" mass="10782">MKKIPLFELVPVPLDADARALPKFKWAASEVGTRHKLGGTPDLLQQEDFPVCICCGDGMSFYGQLDSINDEFCIADCGMVYVFICFACNEVKAIIQSS</sequence>
<dbReference type="EMBL" id="CP041730">
    <property type="protein sequence ID" value="QDQ25890.1"/>
    <property type="molecule type" value="Genomic_DNA"/>
</dbReference>
<evidence type="ECO:0000313" key="1">
    <source>
        <dbReference type="EMBL" id="QDQ25890.1"/>
    </source>
</evidence>
<reference evidence="2" key="1">
    <citation type="submission" date="2019-07" db="EMBL/GenBank/DDBJ databases">
        <title>Chitinimonas sp. nov., isolated from Ny-Alesund, arctica soil.</title>
        <authorList>
            <person name="Xu Q."/>
            <person name="Peng F."/>
        </authorList>
    </citation>
    <scope>NUCLEOTIDE SEQUENCE [LARGE SCALE GENOMIC DNA]</scope>
    <source>
        <strain evidence="2">R3-44</strain>
    </source>
</reference>
<name>A0A516SCM1_9NEIS</name>
<gene>
    <name evidence="1" type="ORF">FNU76_05730</name>
</gene>
<protein>
    <submittedName>
        <fullName evidence="1">DUF1963 domain-containing protein</fullName>
    </submittedName>
</protein>
<evidence type="ECO:0000313" key="2">
    <source>
        <dbReference type="Proteomes" id="UP000317550"/>
    </source>
</evidence>
<keyword evidence="2" id="KW-1185">Reference proteome</keyword>
<dbReference type="OrthoDB" id="5351532at2"/>
<organism evidence="1 2">
    <name type="scientific">Chitinimonas arctica</name>
    <dbReference type="NCBI Taxonomy" id="2594795"/>
    <lineage>
        <taxon>Bacteria</taxon>
        <taxon>Pseudomonadati</taxon>
        <taxon>Pseudomonadota</taxon>
        <taxon>Betaproteobacteria</taxon>
        <taxon>Neisseriales</taxon>
        <taxon>Chitinibacteraceae</taxon>
        <taxon>Chitinimonas</taxon>
    </lineage>
</organism>
<dbReference type="Proteomes" id="UP000317550">
    <property type="component" value="Chromosome"/>
</dbReference>
<dbReference type="RefSeq" id="WP_143856813.1">
    <property type="nucleotide sequence ID" value="NZ_CP041730.1"/>
</dbReference>
<dbReference type="AlphaFoldDB" id="A0A516SCM1"/>